<name>A0A378FYZ7_KLEPN</name>
<accession>A0A378FYZ7</accession>
<sequence length="161" mass="18610">MLWKKADRTSNYPKLKGEARERARLGYAADELGLKDEPQFKTNRDLYINQGLEKWRNDESNKPTRKAPKSEEVKAAEKTEDVYKRLIKQQHEQIALGSQNTELAKMKYQVTQGELASLEQAKKKLFCIMLRLSIRKTLLNSCKRSVRGWLTVMPLRVTGGI</sequence>
<evidence type="ECO:0000256" key="1">
    <source>
        <dbReference type="SAM" id="MobiDB-lite"/>
    </source>
</evidence>
<reference evidence="3 4" key="1">
    <citation type="submission" date="2018-06" db="EMBL/GenBank/DDBJ databases">
        <authorList>
            <consortium name="Pathogen Informatics"/>
            <person name="Doyle S."/>
        </authorList>
    </citation>
    <scope>NUCLEOTIDE SEQUENCE [LARGE SCALE GENOMIC DNA]</scope>
    <source>
        <strain evidence="3 4">NCTC9617</strain>
    </source>
</reference>
<protein>
    <submittedName>
        <fullName evidence="3">Phage tail length tape-measure protein 1</fullName>
    </submittedName>
</protein>
<feature type="region of interest" description="Disordered" evidence="1">
    <location>
        <begin position="53"/>
        <end position="75"/>
    </location>
</feature>
<feature type="domain" description="Tail length tape measure" evidence="2">
    <location>
        <begin position="4"/>
        <end position="59"/>
    </location>
</feature>
<evidence type="ECO:0000313" key="4">
    <source>
        <dbReference type="Proteomes" id="UP000255167"/>
    </source>
</evidence>
<dbReference type="AlphaFoldDB" id="A0A378FYZ7"/>
<dbReference type="Proteomes" id="UP000255167">
    <property type="component" value="Unassembled WGS sequence"/>
</dbReference>
<dbReference type="EMBL" id="UGNC01000005">
    <property type="protein sequence ID" value="STW49886.1"/>
    <property type="molecule type" value="Genomic_DNA"/>
</dbReference>
<proteinExistence type="predicted"/>
<evidence type="ECO:0000313" key="3">
    <source>
        <dbReference type="EMBL" id="STW49886.1"/>
    </source>
</evidence>
<gene>
    <name evidence="3" type="ORF">NCTC9617_06535</name>
</gene>
<organism evidence="3 4">
    <name type="scientific">Klebsiella pneumoniae</name>
    <dbReference type="NCBI Taxonomy" id="573"/>
    <lineage>
        <taxon>Bacteria</taxon>
        <taxon>Pseudomonadati</taxon>
        <taxon>Pseudomonadota</taxon>
        <taxon>Gammaproteobacteria</taxon>
        <taxon>Enterobacterales</taxon>
        <taxon>Enterobacteriaceae</taxon>
        <taxon>Klebsiella/Raoultella group</taxon>
        <taxon>Klebsiella</taxon>
        <taxon>Klebsiella pneumoniae complex</taxon>
    </lineage>
</organism>
<dbReference type="Pfam" id="PF06120">
    <property type="entry name" value="Phage_HK97_TLTM"/>
    <property type="match status" value="1"/>
</dbReference>
<dbReference type="InterPro" id="IPR009302">
    <property type="entry name" value="Tail_length_tape_measure"/>
</dbReference>
<evidence type="ECO:0000259" key="2">
    <source>
        <dbReference type="Pfam" id="PF06120"/>
    </source>
</evidence>